<feature type="region of interest" description="Disordered" evidence="1">
    <location>
        <begin position="933"/>
        <end position="969"/>
    </location>
</feature>
<gene>
    <name evidence="3" type="ORF">B0A52_03554</name>
</gene>
<dbReference type="PANTHER" id="PTHR18895:SF74">
    <property type="entry name" value="MTRF1L RELEASE FACTOR GLUTAMINE METHYLTRANSFERASE"/>
    <property type="match status" value="1"/>
</dbReference>
<dbReference type="EMBL" id="NAJM01000019">
    <property type="protein sequence ID" value="RVX71188.1"/>
    <property type="molecule type" value="Genomic_DNA"/>
</dbReference>
<evidence type="ECO:0000259" key="2">
    <source>
        <dbReference type="Pfam" id="PF07669"/>
    </source>
</evidence>
<organism evidence="3 4">
    <name type="scientific">Exophiala mesophila</name>
    <name type="common">Black yeast-like fungus</name>
    <dbReference type="NCBI Taxonomy" id="212818"/>
    <lineage>
        <taxon>Eukaryota</taxon>
        <taxon>Fungi</taxon>
        <taxon>Dikarya</taxon>
        <taxon>Ascomycota</taxon>
        <taxon>Pezizomycotina</taxon>
        <taxon>Eurotiomycetes</taxon>
        <taxon>Chaetothyriomycetidae</taxon>
        <taxon>Chaetothyriales</taxon>
        <taxon>Herpotrichiellaceae</taxon>
        <taxon>Exophiala</taxon>
    </lineage>
</organism>
<evidence type="ECO:0000313" key="3">
    <source>
        <dbReference type="EMBL" id="RVX71188.1"/>
    </source>
</evidence>
<feature type="region of interest" description="Disordered" evidence="1">
    <location>
        <begin position="996"/>
        <end position="1071"/>
    </location>
</feature>
<dbReference type="GO" id="GO:0003676">
    <property type="term" value="F:nucleic acid binding"/>
    <property type="evidence" value="ECO:0007669"/>
    <property type="project" value="InterPro"/>
</dbReference>
<reference evidence="3 4" key="1">
    <citation type="submission" date="2017-03" db="EMBL/GenBank/DDBJ databases">
        <title>Genomes of endolithic fungi from Antarctica.</title>
        <authorList>
            <person name="Coleine C."/>
            <person name="Masonjones S."/>
            <person name="Stajich J.E."/>
        </authorList>
    </citation>
    <scope>NUCLEOTIDE SEQUENCE [LARGE SCALE GENOMIC DNA]</scope>
    <source>
        <strain evidence="3 4">CCFEE 6314</strain>
    </source>
</reference>
<proteinExistence type="predicted"/>
<dbReference type="GO" id="GO:0006304">
    <property type="term" value="P:DNA modification"/>
    <property type="evidence" value="ECO:0007669"/>
    <property type="project" value="InterPro"/>
</dbReference>
<dbReference type="InterPro" id="IPR050320">
    <property type="entry name" value="N5-glutamine_MTase"/>
</dbReference>
<feature type="domain" description="Type II methyltransferase M.TaqI-like" evidence="2">
    <location>
        <begin position="586"/>
        <end position="680"/>
    </location>
</feature>
<dbReference type="InterPro" id="IPR002052">
    <property type="entry name" value="DNA_methylase_N6_adenine_CS"/>
</dbReference>
<dbReference type="GO" id="GO:0008168">
    <property type="term" value="F:methyltransferase activity"/>
    <property type="evidence" value="ECO:0007669"/>
    <property type="project" value="InterPro"/>
</dbReference>
<dbReference type="GO" id="GO:0032259">
    <property type="term" value="P:methylation"/>
    <property type="evidence" value="ECO:0007669"/>
    <property type="project" value="InterPro"/>
</dbReference>
<feature type="region of interest" description="Disordered" evidence="1">
    <location>
        <begin position="193"/>
        <end position="226"/>
    </location>
</feature>
<dbReference type="InterPro" id="IPR011639">
    <property type="entry name" value="MethylTrfase_TaqI-like_dom"/>
</dbReference>
<feature type="region of interest" description="Disordered" evidence="1">
    <location>
        <begin position="297"/>
        <end position="340"/>
    </location>
</feature>
<feature type="region of interest" description="Disordered" evidence="1">
    <location>
        <begin position="800"/>
        <end position="820"/>
    </location>
</feature>
<dbReference type="Proteomes" id="UP000288859">
    <property type="component" value="Unassembled WGS sequence"/>
</dbReference>
<evidence type="ECO:0000256" key="1">
    <source>
        <dbReference type="SAM" id="MobiDB-lite"/>
    </source>
</evidence>
<dbReference type="OrthoDB" id="269872at2759"/>
<evidence type="ECO:0000313" key="4">
    <source>
        <dbReference type="Proteomes" id="UP000288859"/>
    </source>
</evidence>
<dbReference type="PROSITE" id="PS00092">
    <property type="entry name" value="N6_MTASE"/>
    <property type="match status" value="1"/>
</dbReference>
<dbReference type="Gene3D" id="1.10.8.10">
    <property type="entry name" value="DNA helicase RuvA subunit, C-terminal domain"/>
    <property type="match status" value="1"/>
</dbReference>
<accession>A0A438N626</accession>
<comment type="caution">
    <text evidence="3">The sequence shown here is derived from an EMBL/GenBank/DDBJ whole genome shotgun (WGS) entry which is preliminary data.</text>
</comment>
<protein>
    <recommendedName>
        <fullName evidence="2">Type II methyltransferase M.TaqI-like domain-containing protein</fullName>
    </recommendedName>
</protein>
<dbReference type="SUPFAM" id="SSF53335">
    <property type="entry name" value="S-adenosyl-L-methionine-dependent methyltransferases"/>
    <property type="match status" value="1"/>
</dbReference>
<feature type="compositionally biased region" description="Low complexity" evidence="1">
    <location>
        <begin position="1027"/>
        <end position="1038"/>
    </location>
</feature>
<dbReference type="CDD" id="cd02440">
    <property type="entry name" value="AdoMet_MTases"/>
    <property type="match status" value="1"/>
</dbReference>
<dbReference type="PANTHER" id="PTHR18895">
    <property type="entry name" value="HEMK METHYLTRANSFERASE"/>
    <property type="match status" value="1"/>
</dbReference>
<feature type="compositionally biased region" description="Low complexity" evidence="1">
    <location>
        <begin position="802"/>
        <end position="815"/>
    </location>
</feature>
<feature type="compositionally biased region" description="Basic and acidic residues" evidence="1">
    <location>
        <begin position="1061"/>
        <end position="1071"/>
    </location>
</feature>
<feature type="compositionally biased region" description="Basic residues" evidence="1">
    <location>
        <begin position="934"/>
        <end position="947"/>
    </location>
</feature>
<feature type="compositionally biased region" description="Polar residues" evidence="1">
    <location>
        <begin position="1049"/>
        <end position="1060"/>
    </location>
</feature>
<dbReference type="VEuPathDB" id="FungiDB:PV10_06143"/>
<dbReference type="InterPro" id="IPR029063">
    <property type="entry name" value="SAM-dependent_MTases_sf"/>
</dbReference>
<sequence length="1071" mass="122032">MPRLAPSILLFAASQNVHLPALLRVCRDLPSARNELRWLTEHARQLVRENGPVEANLSIQKVPSDAPPRSHRLRARGNTQNVQAARRRPPLIRNLTPRKVPAPPAVRIHKIPDSTPPIRYDRALVIRKHAVHADPSQPVLRPRIPLPPPEAQEDGPRIHYHESLSVRKHEGTFEETLPEDSLEFRNSFLPDITAPRSHIDPSESPSTDATPLVEEPTSLGDSQRPKQEAKKFFFTLRHDSESPETDESSHPTSFTLRTFVSGDVERGEEWFESRRRRVYERGLATLPEIDRYSGARRVKVPEESSLSFSTHPQEETEDPNTETEDLRAETEDLNTETEDLRAETEDLRTEAQNLQPKIGDQTADSLATRVDPPGTYLSQWSEARTHEAIVDESGNVDLEIYREKLLEWQYNFVKKTKEMIPRRARLKRLTHQNRRAPPMAPKKRMNLKLQEELEQMFERHFLEEKYLEREKAQLARLVAERARGKPLQYVIGNQPFGNLEIICRPGVLIPRPETETYTEEIGRLLHWLARKHVDGRFLLKQRRLRILDLCTGSGCIALYLYSILKPAPGMQPPYPRFSGADLDIRILGIDISEDAIKLARENLKHNISKGFLHPDAEKDIVFIQQDIMKLASGAKKIEVNEENKIAIRPKKTVEEDSEWDVVVSNPPYISARGYSTDTESSVRKYEPIQALVPSIEPEGAPPDPLRTKSSGDQLYMPIIRIARDSKAKLIAIEVGDTEQGSRILARLRQKLTPVRRPNQRELKTPIPTIEAWRDDGSIRRVFEPVPRKLPIRRVVEPVPNLSPSSISRQPSTSSIDPNLPISSDTACGAETNTAMSDRIVVAWIDEWAEWRRHHGPADLKLDVEYVEPEPEPAPIFRGPGKKRLQRDRMAERRAQLKIKARHTAEASARSDGVEITEEEIQARLAVMEAEEAKRKRRNKLRNRRKKRAEAIRMQARGRANRGKSNRTELGSLKRFQAFLDTHKKEEKARALLARAVRPRDKSSKKIVNAVLAETRNSPRRAAGKRQTASSSATSASASQKPPLPPPQRKGQQTRIQSQGRNPEDVISKWVS</sequence>
<dbReference type="AlphaFoldDB" id="A0A438N626"/>
<dbReference type="GO" id="GO:0005739">
    <property type="term" value="C:mitochondrion"/>
    <property type="evidence" value="ECO:0007669"/>
    <property type="project" value="TreeGrafter"/>
</dbReference>
<dbReference type="Gene3D" id="3.40.50.150">
    <property type="entry name" value="Vaccinia Virus protein VP39"/>
    <property type="match status" value="1"/>
</dbReference>
<dbReference type="Pfam" id="PF07669">
    <property type="entry name" value="Eco57I"/>
    <property type="match status" value="1"/>
</dbReference>
<name>A0A438N626_EXOME</name>
<feature type="region of interest" description="Disordered" evidence="1">
    <location>
        <begin position="134"/>
        <end position="156"/>
    </location>
</feature>